<feature type="domain" description="VOC" evidence="1">
    <location>
        <begin position="5"/>
        <end position="130"/>
    </location>
</feature>
<dbReference type="OrthoDB" id="9800438at2"/>
<evidence type="ECO:0000313" key="3">
    <source>
        <dbReference type="Proteomes" id="UP000295097"/>
    </source>
</evidence>
<organism evidence="2 3">
    <name type="scientific">Martelella mediterranea</name>
    <dbReference type="NCBI Taxonomy" id="293089"/>
    <lineage>
        <taxon>Bacteria</taxon>
        <taxon>Pseudomonadati</taxon>
        <taxon>Pseudomonadota</taxon>
        <taxon>Alphaproteobacteria</taxon>
        <taxon>Hyphomicrobiales</taxon>
        <taxon>Aurantimonadaceae</taxon>
        <taxon>Martelella</taxon>
    </lineage>
</organism>
<comment type="caution">
    <text evidence="2">The sequence shown here is derived from an EMBL/GenBank/DDBJ whole genome shotgun (WGS) entry which is preliminary data.</text>
</comment>
<dbReference type="InterPro" id="IPR029068">
    <property type="entry name" value="Glyas_Bleomycin-R_OHBP_Dase"/>
</dbReference>
<keyword evidence="3" id="KW-1185">Reference proteome</keyword>
<keyword evidence="2" id="KW-0456">Lyase</keyword>
<dbReference type="InterPro" id="IPR051332">
    <property type="entry name" value="Fosfomycin_Res_Enzymes"/>
</dbReference>
<accession>A0A4V2V4X6</accession>
<dbReference type="RefSeq" id="WP_132308260.1">
    <property type="nucleotide sequence ID" value="NZ_SMAR01000002.1"/>
</dbReference>
<gene>
    <name evidence="2" type="ORF">EDC90_1002251</name>
</gene>
<dbReference type="Pfam" id="PF00903">
    <property type="entry name" value="Glyoxalase"/>
    <property type="match status" value="1"/>
</dbReference>
<dbReference type="InterPro" id="IPR037523">
    <property type="entry name" value="VOC_core"/>
</dbReference>
<name>A0A4V2V4X6_9HYPH</name>
<sequence length="130" mass="14633">MNKTHIAHVALWTRDIEKLCDFYKRFFNASVSERYESHRRPGFISRFMYFSGETTIEVMQAPWLEAGENGKEITGYAHIAIAVGERSAVDALAKKAEAGDFLKSQPRQTGDGFYEAIIADPDGNLIEITV</sequence>
<evidence type="ECO:0000259" key="1">
    <source>
        <dbReference type="PROSITE" id="PS51819"/>
    </source>
</evidence>
<dbReference type="GO" id="GO:0016829">
    <property type="term" value="F:lyase activity"/>
    <property type="evidence" value="ECO:0007669"/>
    <property type="project" value="UniProtKB-KW"/>
</dbReference>
<dbReference type="PANTHER" id="PTHR36113:SF1">
    <property type="entry name" value="GLYOXALASE_BLEOMYCIN RESISTANCE PROTEIN_DIOXYGENASE"/>
    <property type="match status" value="1"/>
</dbReference>
<dbReference type="Proteomes" id="UP000295097">
    <property type="component" value="Unassembled WGS sequence"/>
</dbReference>
<dbReference type="Gene3D" id="3.10.180.10">
    <property type="entry name" value="2,3-Dihydroxybiphenyl 1,2-Dioxygenase, domain 1"/>
    <property type="match status" value="1"/>
</dbReference>
<dbReference type="InterPro" id="IPR004360">
    <property type="entry name" value="Glyas_Fos-R_dOase_dom"/>
</dbReference>
<proteinExistence type="predicted"/>
<dbReference type="SUPFAM" id="SSF54593">
    <property type="entry name" value="Glyoxalase/Bleomycin resistance protein/Dihydroxybiphenyl dioxygenase"/>
    <property type="match status" value="1"/>
</dbReference>
<reference evidence="2 3" key="1">
    <citation type="submission" date="2019-03" db="EMBL/GenBank/DDBJ databases">
        <title>Freshwater and sediment microbial communities from various areas in North America, analyzing microbe dynamics in response to fracking.</title>
        <authorList>
            <person name="Lamendella R."/>
        </authorList>
    </citation>
    <scope>NUCLEOTIDE SEQUENCE [LARGE SCALE GENOMIC DNA]</scope>
    <source>
        <strain evidence="2 3">175.2</strain>
    </source>
</reference>
<dbReference type="PANTHER" id="PTHR36113">
    <property type="entry name" value="LYASE, PUTATIVE-RELATED-RELATED"/>
    <property type="match status" value="1"/>
</dbReference>
<dbReference type="AlphaFoldDB" id="A0A4V2V4X6"/>
<dbReference type="EMBL" id="SMAR01000002">
    <property type="protein sequence ID" value="TCT44701.1"/>
    <property type="molecule type" value="Genomic_DNA"/>
</dbReference>
<protein>
    <submittedName>
        <fullName evidence="2">Lactoylglutathione lyase</fullName>
    </submittedName>
</protein>
<evidence type="ECO:0000313" key="2">
    <source>
        <dbReference type="EMBL" id="TCT44701.1"/>
    </source>
</evidence>
<dbReference type="PROSITE" id="PS51819">
    <property type="entry name" value="VOC"/>
    <property type="match status" value="1"/>
</dbReference>